<dbReference type="KEGG" id="dmm:dnm_031170"/>
<name>A0A975GMU7_9BACT</name>
<evidence type="ECO:0000313" key="1">
    <source>
        <dbReference type="EMBL" id="QTA87089.1"/>
    </source>
</evidence>
<sequence>MPRVPKSREDGIFVAMTSLRVSKPDMPSLRDSERRQILLCYKYAAPTGLFRLFGVSLPNCKFGTPD</sequence>
<reference evidence="1" key="1">
    <citation type="journal article" date="2021" name="Microb. Physiol.">
        <title>Proteogenomic Insights into the Physiology of Marine, Sulfate-Reducing, Filamentous Desulfonema limicola and Desulfonema magnum.</title>
        <authorList>
            <person name="Schnaars V."/>
            <person name="Wohlbrand L."/>
            <person name="Scheve S."/>
            <person name="Hinrichs C."/>
            <person name="Reinhardt R."/>
            <person name="Rabus R."/>
        </authorList>
    </citation>
    <scope>NUCLEOTIDE SEQUENCE</scope>
    <source>
        <strain evidence="1">4be13</strain>
    </source>
</reference>
<organism evidence="1 2">
    <name type="scientific">Desulfonema magnum</name>
    <dbReference type="NCBI Taxonomy" id="45655"/>
    <lineage>
        <taxon>Bacteria</taxon>
        <taxon>Pseudomonadati</taxon>
        <taxon>Thermodesulfobacteriota</taxon>
        <taxon>Desulfobacteria</taxon>
        <taxon>Desulfobacterales</taxon>
        <taxon>Desulfococcaceae</taxon>
        <taxon>Desulfonema</taxon>
    </lineage>
</organism>
<evidence type="ECO:0000313" key="2">
    <source>
        <dbReference type="Proteomes" id="UP000663722"/>
    </source>
</evidence>
<keyword evidence="2" id="KW-1185">Reference proteome</keyword>
<dbReference type="RefSeq" id="WP_207682434.1">
    <property type="nucleotide sequence ID" value="NZ_CP061800.1"/>
</dbReference>
<dbReference type="Proteomes" id="UP000663722">
    <property type="component" value="Chromosome"/>
</dbReference>
<dbReference type="EMBL" id="CP061800">
    <property type="protein sequence ID" value="QTA87089.1"/>
    <property type="molecule type" value="Genomic_DNA"/>
</dbReference>
<accession>A0A975GMU7</accession>
<proteinExistence type="predicted"/>
<gene>
    <name evidence="1" type="ORF">dnm_031170</name>
</gene>
<protein>
    <submittedName>
        <fullName evidence="1">Uncharacterized protein</fullName>
    </submittedName>
</protein>
<dbReference type="AlphaFoldDB" id="A0A975GMU7"/>